<name>A0A1H0CU59_9ACTN</name>
<dbReference type="InterPro" id="IPR025507">
    <property type="entry name" value="DUF4394"/>
</dbReference>
<proteinExistence type="predicted"/>
<feature type="domain" description="DUF4394" evidence="2">
    <location>
        <begin position="47"/>
        <end position="276"/>
    </location>
</feature>
<evidence type="ECO:0000313" key="3">
    <source>
        <dbReference type="EMBL" id="SDN61426.1"/>
    </source>
</evidence>
<dbReference type="EMBL" id="FNHI01000031">
    <property type="protein sequence ID" value="SDN61426.1"/>
    <property type="molecule type" value="Genomic_DNA"/>
</dbReference>
<dbReference type="RefSeq" id="WP_093661855.1">
    <property type="nucleotide sequence ID" value="NZ_FNHI01000031.1"/>
</dbReference>
<protein>
    <recommendedName>
        <fullName evidence="2">DUF4394 domain-containing protein</fullName>
    </recommendedName>
</protein>
<feature type="signal peptide" evidence="1">
    <location>
        <begin position="1"/>
        <end position="23"/>
    </location>
</feature>
<dbReference type="Pfam" id="PF14339">
    <property type="entry name" value="DUF4394"/>
    <property type="match status" value="1"/>
</dbReference>
<organism evidence="3 4">
    <name type="scientific">Streptomyces wuyuanensis</name>
    <dbReference type="NCBI Taxonomy" id="1196353"/>
    <lineage>
        <taxon>Bacteria</taxon>
        <taxon>Bacillati</taxon>
        <taxon>Actinomycetota</taxon>
        <taxon>Actinomycetes</taxon>
        <taxon>Kitasatosporales</taxon>
        <taxon>Streptomycetaceae</taxon>
        <taxon>Streptomyces</taxon>
    </lineage>
</organism>
<dbReference type="OrthoDB" id="531718at2"/>
<reference evidence="4" key="1">
    <citation type="submission" date="2016-10" db="EMBL/GenBank/DDBJ databases">
        <authorList>
            <person name="Varghese N."/>
            <person name="Submissions S."/>
        </authorList>
    </citation>
    <scope>NUCLEOTIDE SEQUENCE [LARGE SCALE GENOMIC DNA]</scope>
    <source>
        <strain evidence="4">CGMCC 4.7042</strain>
    </source>
</reference>
<dbReference type="AlphaFoldDB" id="A0A1H0CU59"/>
<gene>
    <name evidence="3" type="ORF">SAMN05444921_13127</name>
</gene>
<sequence>MRRAVLGAALAAAVLSTTSSALAATSPSGGSGGGKGLRVIGLTTDQRLVEFRSDRPDSISSSRAVTGLQGDTTLVGFDFRVQDNLLYAVGNAGGVYTVRTRTAVATKVSQLSVPLSGANFGVDFNPAVDRLRIISDTGQNLRHDVTAAVGGTVVDTVLTNVPSPNPALGVTGTAYTNNDLNVATATTLYNIDTVNDLVSLQSPANAGTLVPTGNIGVDAGPNAGFDIYYAPKEGVNTGYAALRVANSYRFYRINLQNGAAKRIGTFPAGRQVTDIALPLNQK</sequence>
<evidence type="ECO:0000313" key="4">
    <source>
        <dbReference type="Proteomes" id="UP000199063"/>
    </source>
</evidence>
<feature type="chain" id="PRO_5011609672" description="DUF4394 domain-containing protein" evidence="1">
    <location>
        <begin position="24"/>
        <end position="282"/>
    </location>
</feature>
<keyword evidence="1" id="KW-0732">Signal</keyword>
<dbReference type="STRING" id="1196353.SAMN05444921_13127"/>
<accession>A0A1H0CU59</accession>
<evidence type="ECO:0000259" key="2">
    <source>
        <dbReference type="Pfam" id="PF14339"/>
    </source>
</evidence>
<keyword evidence="4" id="KW-1185">Reference proteome</keyword>
<evidence type="ECO:0000256" key="1">
    <source>
        <dbReference type="SAM" id="SignalP"/>
    </source>
</evidence>
<dbReference type="GeneID" id="40833927"/>
<dbReference type="Proteomes" id="UP000199063">
    <property type="component" value="Unassembled WGS sequence"/>
</dbReference>